<accession>A0ACA9M031</accession>
<name>A0ACA9M031_9GLOM</name>
<keyword evidence="2" id="KW-1185">Reference proteome</keyword>
<evidence type="ECO:0000313" key="1">
    <source>
        <dbReference type="EMBL" id="CAG8556361.1"/>
    </source>
</evidence>
<gene>
    <name evidence="1" type="ORF">RPERSI_LOCUS4175</name>
</gene>
<feature type="non-terminal residue" evidence="1">
    <location>
        <position position="1"/>
    </location>
</feature>
<comment type="caution">
    <text evidence="1">The sequence shown here is derived from an EMBL/GenBank/DDBJ whole genome shotgun (WGS) entry which is preliminary data.</text>
</comment>
<sequence>SIQETPCKCKNHLEREQYLRLVAHNNDKILTARLSESFHERKNHLAREAYALCTATETTEEAKQH</sequence>
<protein>
    <submittedName>
        <fullName evidence="1">1905_t:CDS:1</fullName>
    </submittedName>
</protein>
<proteinExistence type="predicted"/>
<evidence type="ECO:0000313" key="2">
    <source>
        <dbReference type="Proteomes" id="UP000789920"/>
    </source>
</evidence>
<organism evidence="1 2">
    <name type="scientific">Racocetra persica</name>
    <dbReference type="NCBI Taxonomy" id="160502"/>
    <lineage>
        <taxon>Eukaryota</taxon>
        <taxon>Fungi</taxon>
        <taxon>Fungi incertae sedis</taxon>
        <taxon>Mucoromycota</taxon>
        <taxon>Glomeromycotina</taxon>
        <taxon>Glomeromycetes</taxon>
        <taxon>Diversisporales</taxon>
        <taxon>Gigasporaceae</taxon>
        <taxon>Racocetra</taxon>
    </lineage>
</organism>
<reference evidence="1" key="1">
    <citation type="submission" date="2021-06" db="EMBL/GenBank/DDBJ databases">
        <authorList>
            <person name="Kallberg Y."/>
            <person name="Tangrot J."/>
            <person name="Rosling A."/>
        </authorList>
    </citation>
    <scope>NUCLEOTIDE SEQUENCE</scope>
    <source>
        <strain evidence="1">MA461A</strain>
    </source>
</reference>
<dbReference type="Proteomes" id="UP000789920">
    <property type="component" value="Unassembled WGS sequence"/>
</dbReference>
<dbReference type="EMBL" id="CAJVQC010005622">
    <property type="protein sequence ID" value="CAG8556361.1"/>
    <property type="molecule type" value="Genomic_DNA"/>
</dbReference>